<dbReference type="SUPFAM" id="SSF47240">
    <property type="entry name" value="Ferritin-like"/>
    <property type="match status" value="1"/>
</dbReference>
<dbReference type="PROSITE" id="PS00818">
    <property type="entry name" value="DPS_1"/>
    <property type="match status" value="1"/>
</dbReference>
<keyword evidence="4" id="KW-0238">DNA-binding</keyword>
<sequence length="158" mass="18032">MKNAALIGLKEADCKKISEKLNVLLANYTVFYQNTRGSHWNIKGEQFFTLHPKFEELYNNLVLKIDEIAERILTLGATPAHNYSDYLAVSTIKESKEVTDGNKSVEIILNSYKVVIDLQRELLDITEAAGDEGTNSQMSDYITEQEKEVWMYNSYLGK</sequence>
<dbReference type="PRINTS" id="PR01346">
    <property type="entry name" value="HELNAPAPROT"/>
</dbReference>
<keyword evidence="5" id="KW-1185">Reference proteome</keyword>
<organism evidence="4 5">
    <name type="scientific">Epilithonimonas hominis</name>
    <dbReference type="NCBI Taxonomy" id="420404"/>
    <lineage>
        <taxon>Bacteria</taxon>
        <taxon>Pseudomonadati</taxon>
        <taxon>Bacteroidota</taxon>
        <taxon>Flavobacteriia</taxon>
        <taxon>Flavobacteriales</taxon>
        <taxon>Weeksellaceae</taxon>
        <taxon>Chryseobacterium group</taxon>
        <taxon>Epilithonimonas</taxon>
    </lineage>
</organism>
<dbReference type="GO" id="GO:0008199">
    <property type="term" value="F:ferric iron binding"/>
    <property type="evidence" value="ECO:0007669"/>
    <property type="project" value="InterPro"/>
</dbReference>
<dbReference type="Pfam" id="PF00210">
    <property type="entry name" value="Ferritin"/>
    <property type="match status" value="1"/>
</dbReference>
<name>A0A1H6MG32_9FLAO</name>
<dbReference type="PANTHER" id="PTHR42932:SF1">
    <property type="entry name" value="GENERAL STRESS PROTEIN 20U"/>
    <property type="match status" value="1"/>
</dbReference>
<dbReference type="PROSITE" id="PS00819">
    <property type="entry name" value="DPS_2"/>
    <property type="match status" value="1"/>
</dbReference>
<dbReference type="InterPro" id="IPR012347">
    <property type="entry name" value="Ferritin-like"/>
</dbReference>
<dbReference type="Gene3D" id="1.20.1260.10">
    <property type="match status" value="1"/>
</dbReference>
<protein>
    <submittedName>
        <fullName evidence="4">Starvation-inducible DNA-binding protein</fullName>
    </submittedName>
</protein>
<evidence type="ECO:0000259" key="3">
    <source>
        <dbReference type="Pfam" id="PF00210"/>
    </source>
</evidence>
<comment type="similarity">
    <text evidence="1 2">Belongs to the Dps family.</text>
</comment>
<dbReference type="CDD" id="cd01043">
    <property type="entry name" value="DPS"/>
    <property type="match status" value="1"/>
</dbReference>
<gene>
    <name evidence="4" type="ORF">SAMN05421793_1703</name>
</gene>
<dbReference type="GO" id="GO:0003677">
    <property type="term" value="F:DNA binding"/>
    <property type="evidence" value="ECO:0007669"/>
    <property type="project" value="UniProtKB-KW"/>
</dbReference>
<dbReference type="AlphaFoldDB" id="A0A1H6MG32"/>
<dbReference type="PIRSF" id="PIRSF005900">
    <property type="entry name" value="Dps"/>
    <property type="match status" value="1"/>
</dbReference>
<dbReference type="InterPro" id="IPR008331">
    <property type="entry name" value="Ferritin_DPS_dom"/>
</dbReference>
<dbReference type="EMBL" id="FNWX01000070">
    <property type="protein sequence ID" value="SEH96543.1"/>
    <property type="molecule type" value="Genomic_DNA"/>
</dbReference>
<evidence type="ECO:0000313" key="5">
    <source>
        <dbReference type="Proteomes" id="UP000198555"/>
    </source>
</evidence>
<dbReference type="PANTHER" id="PTHR42932">
    <property type="entry name" value="GENERAL STRESS PROTEIN 20U"/>
    <property type="match status" value="1"/>
</dbReference>
<dbReference type="InterPro" id="IPR009078">
    <property type="entry name" value="Ferritin-like_SF"/>
</dbReference>
<evidence type="ECO:0000256" key="2">
    <source>
        <dbReference type="RuleBase" id="RU003875"/>
    </source>
</evidence>
<accession>A0A1H6MG32</accession>
<proteinExistence type="inferred from homology"/>
<feature type="domain" description="Ferritin/DPS" evidence="3">
    <location>
        <begin position="19"/>
        <end position="158"/>
    </location>
</feature>
<dbReference type="RefSeq" id="WP_089771085.1">
    <property type="nucleotide sequence ID" value="NZ_FNWX01000070.1"/>
</dbReference>
<dbReference type="GO" id="GO:0016722">
    <property type="term" value="F:oxidoreductase activity, acting on metal ions"/>
    <property type="evidence" value="ECO:0007669"/>
    <property type="project" value="InterPro"/>
</dbReference>
<dbReference type="STRING" id="420404.SAMN05421793_1703"/>
<dbReference type="Proteomes" id="UP000198555">
    <property type="component" value="Unassembled WGS sequence"/>
</dbReference>
<evidence type="ECO:0000256" key="1">
    <source>
        <dbReference type="ARBA" id="ARBA00009497"/>
    </source>
</evidence>
<reference evidence="5" key="1">
    <citation type="submission" date="2016-10" db="EMBL/GenBank/DDBJ databases">
        <authorList>
            <person name="Varghese N."/>
            <person name="Submissions S."/>
        </authorList>
    </citation>
    <scope>NUCLEOTIDE SEQUENCE [LARGE SCALE GENOMIC DNA]</scope>
    <source>
        <strain evidence="5">DSM 19326</strain>
    </source>
</reference>
<dbReference type="InterPro" id="IPR023188">
    <property type="entry name" value="DPS_DNA-bd_CS"/>
</dbReference>
<dbReference type="InterPro" id="IPR002177">
    <property type="entry name" value="DPS_DNA-bd"/>
</dbReference>
<evidence type="ECO:0000313" key="4">
    <source>
        <dbReference type="EMBL" id="SEH96543.1"/>
    </source>
</evidence>